<dbReference type="Proteomes" id="UP000325563">
    <property type="component" value="Chromosome"/>
</dbReference>
<gene>
    <name evidence="3" type="ORF">CP980_32720</name>
</gene>
<keyword evidence="3" id="KW-0540">Nuclease</keyword>
<dbReference type="SUPFAM" id="SSF52980">
    <property type="entry name" value="Restriction endonuclease-like"/>
    <property type="match status" value="1"/>
</dbReference>
<evidence type="ECO:0000313" key="3">
    <source>
        <dbReference type="EMBL" id="QEV49206.1"/>
    </source>
</evidence>
<dbReference type="PANTHER" id="PTHR30015">
    <property type="entry name" value="MRR RESTRICTION SYSTEM PROTEIN"/>
    <property type="match status" value="1"/>
</dbReference>
<proteinExistence type="predicted"/>
<dbReference type="InterPro" id="IPR007560">
    <property type="entry name" value="Restrct_endonuc_IV_Mrr"/>
</dbReference>
<accession>A0A5J6JN17</accession>
<evidence type="ECO:0000313" key="4">
    <source>
        <dbReference type="Proteomes" id="UP000325563"/>
    </source>
</evidence>
<name>A0A5J6JN17_STRVI</name>
<keyword evidence="3" id="KW-0378">Hydrolase</keyword>
<evidence type="ECO:0000256" key="1">
    <source>
        <dbReference type="SAM" id="Phobius"/>
    </source>
</evidence>
<feature type="transmembrane region" description="Helical" evidence="1">
    <location>
        <begin position="52"/>
        <end position="72"/>
    </location>
</feature>
<dbReference type="GO" id="GO:0015666">
    <property type="term" value="F:restriction endodeoxyribonuclease activity"/>
    <property type="evidence" value="ECO:0007669"/>
    <property type="project" value="TreeGrafter"/>
</dbReference>
<dbReference type="InterPro" id="IPR011856">
    <property type="entry name" value="tRNA_endonuc-like_dom_sf"/>
</dbReference>
<dbReference type="GO" id="GO:0003677">
    <property type="term" value="F:DNA binding"/>
    <property type="evidence" value="ECO:0007669"/>
    <property type="project" value="InterPro"/>
</dbReference>
<keyword evidence="1" id="KW-0472">Membrane</keyword>
<protein>
    <submittedName>
        <fullName evidence="3">Restriction endonuclease</fullName>
    </submittedName>
</protein>
<reference evidence="3 4" key="1">
    <citation type="submission" date="2017-09" db="EMBL/GenBank/DDBJ databases">
        <authorList>
            <person name="Lee N."/>
            <person name="Cho B.-K."/>
        </authorList>
    </citation>
    <scope>NUCLEOTIDE SEQUENCE [LARGE SCALE GENOMIC DNA]</scope>
    <source>
        <strain evidence="3 4">ATCC 27476</strain>
    </source>
</reference>
<feature type="domain" description="Restriction endonuclease type IV Mrr" evidence="2">
    <location>
        <begin position="147"/>
        <end position="258"/>
    </location>
</feature>
<dbReference type="GO" id="GO:0009307">
    <property type="term" value="P:DNA restriction-modification system"/>
    <property type="evidence" value="ECO:0007669"/>
    <property type="project" value="InterPro"/>
</dbReference>
<dbReference type="InterPro" id="IPR011335">
    <property type="entry name" value="Restrct_endonuc-II-like"/>
</dbReference>
<organism evidence="3 4">
    <name type="scientific">Streptomyces vinaceus</name>
    <dbReference type="NCBI Taxonomy" id="1960"/>
    <lineage>
        <taxon>Bacteria</taxon>
        <taxon>Bacillati</taxon>
        <taxon>Actinomycetota</taxon>
        <taxon>Actinomycetes</taxon>
        <taxon>Kitasatosporales</taxon>
        <taxon>Streptomycetaceae</taxon>
        <taxon>Streptomyces</taxon>
    </lineage>
</organism>
<sequence length="270" mass="28137">MTVLPQQEQPRRRRNRFSTRVTAWWFALVALAVCGVGATVRVLAEAAAEHPAGAVTAVMACAATGAVAAPGLRRLRIRRLARSTARTLQAAAEAAAETTRASARPPIPEAAVAEAEAGVGCATLDEVPLDGGPIDQPPVGGFTMDFDALDADAFESAVAALCERDGCRDVRVVGGAGDLGADVLATAPDGRRLVIQCKRYGPVHKVGSQDLQRFGGTCYAVHEAEVAAVVTTSDFTQPAAEYAEQCAILCFGREALLDWSAGVGPAPWDL</sequence>
<dbReference type="InterPro" id="IPR052906">
    <property type="entry name" value="Type_IV_Methyl-Rstrct_Enzyme"/>
</dbReference>
<keyword evidence="4" id="KW-1185">Reference proteome</keyword>
<dbReference type="KEGG" id="svn:CP980_32720"/>
<dbReference type="RefSeq" id="WP_150529813.1">
    <property type="nucleotide sequence ID" value="NZ_BNBW01000016.1"/>
</dbReference>
<evidence type="ECO:0000259" key="2">
    <source>
        <dbReference type="Pfam" id="PF04471"/>
    </source>
</evidence>
<dbReference type="EMBL" id="CP023692">
    <property type="protein sequence ID" value="QEV49206.1"/>
    <property type="molecule type" value="Genomic_DNA"/>
</dbReference>
<keyword evidence="3" id="KW-0255">Endonuclease</keyword>
<dbReference type="GeneID" id="95615305"/>
<dbReference type="Pfam" id="PF04471">
    <property type="entry name" value="Mrr_cat"/>
    <property type="match status" value="1"/>
</dbReference>
<feature type="transmembrane region" description="Helical" evidence="1">
    <location>
        <begin position="21"/>
        <end position="40"/>
    </location>
</feature>
<keyword evidence="1" id="KW-0812">Transmembrane</keyword>
<keyword evidence="1" id="KW-1133">Transmembrane helix</keyword>
<dbReference type="PANTHER" id="PTHR30015:SF6">
    <property type="entry name" value="SLL1429 PROTEIN"/>
    <property type="match status" value="1"/>
</dbReference>
<dbReference type="AlphaFoldDB" id="A0A5J6JN17"/>
<dbReference type="Gene3D" id="3.40.1350.10">
    <property type="match status" value="1"/>
</dbReference>